<proteinExistence type="predicted"/>
<name>A0A699JHA9_TANCI</name>
<gene>
    <name evidence="1" type="ORF">Tci_606438</name>
</gene>
<accession>A0A699JHA9</accession>
<sequence>LDTFVQPKGNFPVQPSILISHTCSDFQITLHTYISLKIPRYFIFQGFVTNLGIAFHRENQNVVRKVTILKDRDLEE</sequence>
<protein>
    <submittedName>
        <fullName evidence="1">Uncharacterized protein</fullName>
    </submittedName>
</protein>
<dbReference type="EMBL" id="BKCJ010408065">
    <property type="protein sequence ID" value="GFA34466.1"/>
    <property type="molecule type" value="Genomic_DNA"/>
</dbReference>
<comment type="caution">
    <text evidence="1">The sequence shown here is derived from an EMBL/GenBank/DDBJ whole genome shotgun (WGS) entry which is preliminary data.</text>
</comment>
<reference evidence="1" key="1">
    <citation type="journal article" date="2019" name="Sci. Rep.">
        <title>Draft genome of Tanacetum cinerariifolium, the natural source of mosquito coil.</title>
        <authorList>
            <person name="Yamashiro T."/>
            <person name="Shiraishi A."/>
            <person name="Satake H."/>
            <person name="Nakayama K."/>
        </authorList>
    </citation>
    <scope>NUCLEOTIDE SEQUENCE</scope>
</reference>
<organism evidence="1">
    <name type="scientific">Tanacetum cinerariifolium</name>
    <name type="common">Dalmatian daisy</name>
    <name type="synonym">Chrysanthemum cinerariifolium</name>
    <dbReference type="NCBI Taxonomy" id="118510"/>
    <lineage>
        <taxon>Eukaryota</taxon>
        <taxon>Viridiplantae</taxon>
        <taxon>Streptophyta</taxon>
        <taxon>Embryophyta</taxon>
        <taxon>Tracheophyta</taxon>
        <taxon>Spermatophyta</taxon>
        <taxon>Magnoliopsida</taxon>
        <taxon>eudicotyledons</taxon>
        <taxon>Gunneridae</taxon>
        <taxon>Pentapetalae</taxon>
        <taxon>asterids</taxon>
        <taxon>campanulids</taxon>
        <taxon>Asterales</taxon>
        <taxon>Asteraceae</taxon>
        <taxon>Asteroideae</taxon>
        <taxon>Anthemideae</taxon>
        <taxon>Anthemidinae</taxon>
        <taxon>Tanacetum</taxon>
    </lineage>
</organism>
<feature type="non-terminal residue" evidence="1">
    <location>
        <position position="1"/>
    </location>
</feature>
<evidence type="ECO:0000313" key="1">
    <source>
        <dbReference type="EMBL" id="GFA34466.1"/>
    </source>
</evidence>
<dbReference type="AlphaFoldDB" id="A0A699JHA9"/>